<evidence type="ECO:0000256" key="1">
    <source>
        <dbReference type="ARBA" id="ARBA00005189"/>
    </source>
</evidence>
<organism evidence="5 6">
    <name type="scientific">Zhongshania borealis</name>
    <dbReference type="NCBI Taxonomy" id="889488"/>
    <lineage>
        <taxon>Bacteria</taxon>
        <taxon>Pseudomonadati</taxon>
        <taxon>Pseudomonadota</taxon>
        <taxon>Gammaproteobacteria</taxon>
        <taxon>Cellvibrionales</taxon>
        <taxon>Spongiibacteraceae</taxon>
        <taxon>Zhongshania</taxon>
    </lineage>
</organism>
<dbReference type="SUPFAM" id="SSF69593">
    <property type="entry name" value="Glycerol-3-phosphate (1)-acyltransferase"/>
    <property type="match status" value="1"/>
</dbReference>
<evidence type="ECO:0000313" key="6">
    <source>
        <dbReference type="Proteomes" id="UP001500392"/>
    </source>
</evidence>
<dbReference type="InterPro" id="IPR002123">
    <property type="entry name" value="Plipid/glycerol_acylTrfase"/>
</dbReference>
<evidence type="ECO:0000256" key="2">
    <source>
        <dbReference type="ARBA" id="ARBA00022679"/>
    </source>
</evidence>
<keyword evidence="3 5" id="KW-0012">Acyltransferase</keyword>
<dbReference type="EMBL" id="BAABDM010000006">
    <property type="protein sequence ID" value="GAA4101263.1"/>
    <property type="molecule type" value="Genomic_DNA"/>
</dbReference>
<dbReference type="RefSeq" id="WP_344937241.1">
    <property type="nucleotide sequence ID" value="NZ_BAABDM010000006.1"/>
</dbReference>
<accession>A0ABP7X0A7</accession>
<sequence length="207" mass="22993">MPAESVGLRRDKTICSYPWLVKSVRALSHSLLALRGWRMPEERPVAGKYVLIIAPHTSNWDFFMMVAVASGLQRQIRFMGKHQLFTGPLGSLLRWLGGVAVDRSSQHNFVAQLADLFRETDGMVLILSPEGTRSKVPKWKGGYYHIAASAGVPIVAAALDYATKNISLSSAYVPSGDFVRDQTNIQDFYLDICAKHPHLDSSHPNKN</sequence>
<dbReference type="GO" id="GO:0016746">
    <property type="term" value="F:acyltransferase activity"/>
    <property type="evidence" value="ECO:0007669"/>
    <property type="project" value="UniProtKB-KW"/>
</dbReference>
<evidence type="ECO:0000256" key="3">
    <source>
        <dbReference type="ARBA" id="ARBA00023315"/>
    </source>
</evidence>
<evidence type="ECO:0000259" key="4">
    <source>
        <dbReference type="SMART" id="SM00563"/>
    </source>
</evidence>
<dbReference type="PANTHER" id="PTHR10434">
    <property type="entry name" value="1-ACYL-SN-GLYCEROL-3-PHOSPHATE ACYLTRANSFERASE"/>
    <property type="match status" value="1"/>
</dbReference>
<keyword evidence="2" id="KW-0808">Transferase</keyword>
<feature type="domain" description="Phospholipid/glycerol acyltransferase" evidence="4">
    <location>
        <begin position="50"/>
        <end position="162"/>
    </location>
</feature>
<comment type="caution">
    <text evidence="5">The sequence shown here is derived from an EMBL/GenBank/DDBJ whole genome shotgun (WGS) entry which is preliminary data.</text>
</comment>
<dbReference type="Pfam" id="PF01553">
    <property type="entry name" value="Acyltransferase"/>
    <property type="match status" value="1"/>
</dbReference>
<dbReference type="PANTHER" id="PTHR10434:SF9">
    <property type="entry name" value="PHOSPHOLIPID_GLYCEROL ACYLTRANSFERASE DOMAIN-CONTAINING PROTEIN"/>
    <property type="match status" value="1"/>
</dbReference>
<protein>
    <submittedName>
        <fullName evidence="5">Lysophospholipid acyltransferase family protein</fullName>
    </submittedName>
</protein>
<name>A0ABP7X0A7_9GAMM</name>
<proteinExistence type="predicted"/>
<dbReference type="Proteomes" id="UP001500392">
    <property type="component" value="Unassembled WGS sequence"/>
</dbReference>
<keyword evidence="6" id="KW-1185">Reference proteome</keyword>
<dbReference type="SMART" id="SM00563">
    <property type="entry name" value="PlsC"/>
    <property type="match status" value="1"/>
</dbReference>
<reference evidence="6" key="1">
    <citation type="journal article" date="2019" name="Int. J. Syst. Evol. Microbiol.">
        <title>The Global Catalogue of Microorganisms (GCM) 10K type strain sequencing project: providing services to taxonomists for standard genome sequencing and annotation.</title>
        <authorList>
            <consortium name="The Broad Institute Genomics Platform"/>
            <consortium name="The Broad Institute Genome Sequencing Center for Infectious Disease"/>
            <person name="Wu L."/>
            <person name="Ma J."/>
        </authorList>
    </citation>
    <scope>NUCLEOTIDE SEQUENCE [LARGE SCALE GENOMIC DNA]</scope>
    <source>
        <strain evidence="6">JCM 17304</strain>
    </source>
</reference>
<comment type="pathway">
    <text evidence="1">Lipid metabolism.</text>
</comment>
<evidence type="ECO:0000313" key="5">
    <source>
        <dbReference type="EMBL" id="GAA4101263.1"/>
    </source>
</evidence>
<gene>
    <name evidence="5" type="ORF">GCM10022414_28510</name>
</gene>